<dbReference type="InterPro" id="IPR008220">
    <property type="entry name" value="HAT_MetX-like"/>
</dbReference>
<dbReference type="Gene3D" id="1.10.1740.110">
    <property type="match status" value="1"/>
</dbReference>
<dbReference type="PANTHER" id="PTHR32268:SF11">
    <property type="entry name" value="HOMOSERINE O-ACETYLTRANSFERASE"/>
    <property type="match status" value="1"/>
</dbReference>
<dbReference type="SUPFAM" id="SSF53474">
    <property type="entry name" value="alpha/beta-Hydrolases"/>
    <property type="match status" value="1"/>
</dbReference>
<dbReference type="Pfam" id="PF00561">
    <property type="entry name" value="Abhydrolase_1"/>
    <property type="match status" value="1"/>
</dbReference>
<evidence type="ECO:0000256" key="5">
    <source>
        <dbReference type="ARBA" id="ARBA00022679"/>
    </source>
</evidence>
<dbReference type="SUPFAM" id="SSF54631">
    <property type="entry name" value="CBS-domain pair"/>
    <property type="match status" value="1"/>
</dbReference>
<dbReference type="FunFam" id="1.10.1740.110:FF:000001">
    <property type="entry name" value="Homoserine O-acetyltransferase"/>
    <property type="match status" value="1"/>
</dbReference>
<evidence type="ECO:0000259" key="13">
    <source>
        <dbReference type="PROSITE" id="PS51371"/>
    </source>
</evidence>
<dbReference type="SMART" id="SM00116">
    <property type="entry name" value="CBS"/>
    <property type="match status" value="2"/>
</dbReference>
<dbReference type="InterPro" id="IPR029058">
    <property type="entry name" value="AB_hydrolase_fold"/>
</dbReference>
<comment type="caution">
    <text evidence="11">Lacks conserved residue(s) required for the propagation of feature annotation.</text>
</comment>
<feature type="domain" description="CBS" evidence="13">
    <location>
        <begin position="373"/>
        <end position="432"/>
    </location>
</feature>
<dbReference type="HAMAP" id="MF_00296">
    <property type="entry name" value="MetX_acyltransf"/>
    <property type="match status" value="1"/>
</dbReference>
<feature type="active site" description="Nucleophile" evidence="11">
    <location>
        <position position="150"/>
    </location>
</feature>
<feature type="active site" evidence="11">
    <location>
        <position position="313"/>
    </location>
</feature>
<dbReference type="PROSITE" id="PS51371">
    <property type="entry name" value="CBS"/>
    <property type="match status" value="2"/>
</dbReference>
<evidence type="ECO:0000256" key="8">
    <source>
        <dbReference type="ARBA" id="ARBA00023167"/>
    </source>
</evidence>
<evidence type="ECO:0000256" key="1">
    <source>
        <dbReference type="ARBA" id="ARBA00003082"/>
    </source>
</evidence>
<feature type="domain" description="CBS" evidence="13">
    <location>
        <begin position="434"/>
        <end position="487"/>
    </location>
</feature>
<comment type="pathway">
    <text evidence="11">Amino-acid biosynthesis; L-methionine biosynthesis via de novo pathway; O-acetyl-L-homoserine from L-homoserine: step 1/1.</text>
</comment>
<dbReference type="GO" id="GO:0004414">
    <property type="term" value="F:homoserine O-acetyltransferase activity"/>
    <property type="evidence" value="ECO:0007669"/>
    <property type="project" value="UniProtKB-UniRule"/>
</dbReference>
<gene>
    <name evidence="11" type="primary">metXA</name>
    <name evidence="14" type="ORF">ASJ83_02325</name>
</gene>
<evidence type="ECO:0000256" key="10">
    <source>
        <dbReference type="ARBA" id="ARBA00049043"/>
    </source>
</evidence>
<keyword evidence="3 11" id="KW-0963">Cytoplasm</keyword>
<comment type="function">
    <text evidence="1 11">Transfers an acetyl group from acetyl-CoA to L-homoserine, forming acetyl-L-homoserine.</text>
</comment>
<dbReference type="CDD" id="cd04605">
    <property type="entry name" value="CBS_pair_arch_MET2_assoc"/>
    <property type="match status" value="1"/>
</dbReference>
<dbReference type="EC" id="2.3.1.31" evidence="11"/>
<comment type="similarity">
    <text evidence="11">Belongs to the AB hydrolase superfamily. MetX family.</text>
</comment>
<keyword evidence="5 11" id="KW-0808">Transferase</keyword>
<dbReference type="Gene3D" id="3.10.580.10">
    <property type="entry name" value="CBS-domain"/>
    <property type="match status" value="1"/>
</dbReference>
<feature type="binding site" evidence="11">
    <location>
        <position position="347"/>
    </location>
    <ligand>
        <name>substrate</name>
    </ligand>
</feature>
<dbReference type="Proteomes" id="UP000243820">
    <property type="component" value="Unassembled WGS sequence"/>
</dbReference>
<accession>A0AAX0Q7T0</accession>
<protein>
    <recommendedName>
        <fullName evidence="11">Homoserine O-acetyltransferase</fullName>
        <shortName evidence="11">HAT</shortName>
        <ecNumber evidence="11">2.3.1.31</ecNumber>
    </recommendedName>
    <alternativeName>
        <fullName evidence="11">Homoserine transacetylase</fullName>
        <shortName evidence="11">HTA</shortName>
    </alternativeName>
</protein>
<feature type="active site" evidence="11">
    <location>
        <position position="346"/>
    </location>
</feature>
<evidence type="ECO:0000313" key="14">
    <source>
        <dbReference type="EMBL" id="PAV09436.1"/>
    </source>
</evidence>
<name>A0AAX0Q7T0_9EURY</name>
<dbReference type="NCBIfam" id="NF001209">
    <property type="entry name" value="PRK00175.1"/>
    <property type="match status" value="1"/>
</dbReference>
<comment type="subunit">
    <text evidence="2 11">Homodimer.</text>
</comment>
<keyword evidence="6" id="KW-0677">Repeat</keyword>
<dbReference type="InterPro" id="IPR000644">
    <property type="entry name" value="CBS_dom"/>
</dbReference>
<organism evidence="14 15">
    <name type="scientific">Methanocorpusculum parvum</name>
    <dbReference type="NCBI Taxonomy" id="2193"/>
    <lineage>
        <taxon>Archaea</taxon>
        <taxon>Methanobacteriati</taxon>
        <taxon>Methanobacteriota</taxon>
        <taxon>Stenosarchaea group</taxon>
        <taxon>Methanomicrobia</taxon>
        <taxon>Methanomicrobiales</taxon>
        <taxon>Methanocorpusculaceae</taxon>
        <taxon>Methanocorpusculum</taxon>
    </lineage>
</organism>
<keyword evidence="15" id="KW-1185">Reference proteome</keyword>
<keyword evidence="9 11" id="KW-0012">Acyltransferase</keyword>
<evidence type="ECO:0000256" key="4">
    <source>
        <dbReference type="ARBA" id="ARBA00022605"/>
    </source>
</evidence>
<dbReference type="GO" id="GO:0009086">
    <property type="term" value="P:methionine biosynthetic process"/>
    <property type="evidence" value="ECO:0007669"/>
    <property type="project" value="UniProtKB-UniRule"/>
</dbReference>
<comment type="caution">
    <text evidence="14">The sequence shown here is derived from an EMBL/GenBank/DDBJ whole genome shotgun (WGS) entry which is preliminary data.</text>
</comment>
<dbReference type="RefSeq" id="WP_095642058.1">
    <property type="nucleotide sequence ID" value="NZ_LMVO01000012.1"/>
</dbReference>
<evidence type="ECO:0000313" key="15">
    <source>
        <dbReference type="Proteomes" id="UP000243820"/>
    </source>
</evidence>
<proteinExistence type="inferred from homology"/>
<comment type="catalytic activity">
    <reaction evidence="10 11">
        <text>L-homoserine + acetyl-CoA = O-acetyl-L-homoserine + CoA</text>
        <dbReference type="Rhea" id="RHEA:13701"/>
        <dbReference type="ChEBI" id="CHEBI:57287"/>
        <dbReference type="ChEBI" id="CHEBI:57288"/>
        <dbReference type="ChEBI" id="CHEBI:57476"/>
        <dbReference type="ChEBI" id="CHEBI:57716"/>
        <dbReference type="EC" id="2.3.1.31"/>
    </reaction>
</comment>
<evidence type="ECO:0000256" key="3">
    <source>
        <dbReference type="ARBA" id="ARBA00022490"/>
    </source>
</evidence>
<evidence type="ECO:0000256" key="11">
    <source>
        <dbReference type="HAMAP-Rule" id="MF_00296"/>
    </source>
</evidence>
<reference evidence="14 15" key="1">
    <citation type="journal article" date="2017" name="BMC Genomics">
        <title>Genomic analysis of methanogenic archaea reveals a shift towards energy conservation.</title>
        <authorList>
            <person name="Gilmore S.P."/>
            <person name="Henske J.K."/>
            <person name="Sexton J.A."/>
            <person name="Solomon K.V."/>
            <person name="Seppala S."/>
            <person name="Yoo J.I."/>
            <person name="Huyett L.M."/>
            <person name="Pressman A."/>
            <person name="Cogan J.Z."/>
            <person name="Kivenson V."/>
            <person name="Peng X."/>
            <person name="Tan Y."/>
            <person name="Valentine D.L."/>
            <person name="O'Malley M.A."/>
        </authorList>
    </citation>
    <scope>NUCLEOTIDE SEQUENCE [LARGE SCALE GENOMIC DNA]</scope>
    <source>
        <strain evidence="14 15">XII</strain>
    </source>
</reference>
<sequence length="487" mass="53100">MLQDSVGEVTTHYHTLTRPVDLESGASLSDVIIAYERYGRKDNKNVILVCHALTGDAHAAGFHKGDTKPGWWNGIIGPGKALDTNRYCVIATNVLGGCKGSTGPSSEDPATGKPYGITFPGITIRDMVHAEHLLLEELGITELYAVIGGSMGGMQAMQWSVEFPAFVRRVICIASAGYSTPMHIAFGAVGRAAIMSDPDWNGGNYSPGKKPDRGLSLARMMAHITYLSDESMHTKFGRRLQKSEAFGYGFHTEFSVESYLQHQGEMFVERFDPNSYLYITRAVDYYDLTKNGSLTDGLAGTEAKFLIISVSSDWLYPPYLSQEIMLALSANGKEARYAEIVSPHGHDGFLLENAQLNYMVGQFLTPITVEDLMMHDPPSIRETSSIREAAELMIGHEINHLPVVLGDGTLSGIVTSWDIAKSVAGNFQNLAEIMTKDVITIQRSDSLRLAASLMEKHAISALPVVDNAGRVLGMLTSETLSLSEVLQ</sequence>
<dbReference type="PANTHER" id="PTHR32268">
    <property type="entry name" value="HOMOSERINE O-ACETYLTRANSFERASE"/>
    <property type="match status" value="1"/>
</dbReference>
<dbReference type="InterPro" id="IPR000073">
    <property type="entry name" value="AB_hydrolase_1"/>
</dbReference>
<keyword evidence="4 11" id="KW-0028">Amino-acid biosynthesis</keyword>
<dbReference type="GO" id="GO:0009092">
    <property type="term" value="P:homoserine metabolic process"/>
    <property type="evidence" value="ECO:0007669"/>
    <property type="project" value="TreeGrafter"/>
</dbReference>
<feature type="binding site" evidence="11">
    <location>
        <position position="219"/>
    </location>
    <ligand>
        <name>substrate</name>
    </ligand>
</feature>
<evidence type="ECO:0000256" key="6">
    <source>
        <dbReference type="ARBA" id="ARBA00022737"/>
    </source>
</evidence>
<dbReference type="Pfam" id="PF00571">
    <property type="entry name" value="CBS"/>
    <property type="match status" value="2"/>
</dbReference>
<evidence type="ECO:0000256" key="2">
    <source>
        <dbReference type="ARBA" id="ARBA00011738"/>
    </source>
</evidence>
<keyword evidence="8 11" id="KW-0486">Methionine biosynthesis</keyword>
<dbReference type="GO" id="GO:0005737">
    <property type="term" value="C:cytoplasm"/>
    <property type="evidence" value="ECO:0007669"/>
    <property type="project" value="UniProtKB-SubCell"/>
</dbReference>
<evidence type="ECO:0000256" key="7">
    <source>
        <dbReference type="ARBA" id="ARBA00023122"/>
    </source>
</evidence>
<evidence type="ECO:0000256" key="9">
    <source>
        <dbReference type="ARBA" id="ARBA00023315"/>
    </source>
</evidence>
<dbReference type="AlphaFoldDB" id="A0AAX0Q7T0"/>
<dbReference type="NCBIfam" id="TIGR01392">
    <property type="entry name" value="homoserO_Ac_trn"/>
    <property type="match status" value="1"/>
</dbReference>
<dbReference type="InterPro" id="IPR046342">
    <property type="entry name" value="CBS_dom_sf"/>
</dbReference>
<evidence type="ECO:0000256" key="12">
    <source>
        <dbReference type="PROSITE-ProRule" id="PRU00703"/>
    </source>
</evidence>
<dbReference type="Gene3D" id="3.40.50.1820">
    <property type="entry name" value="alpha/beta hydrolase"/>
    <property type="match status" value="1"/>
</dbReference>
<comment type="subcellular location">
    <subcellularLocation>
        <location evidence="11">Cytoplasm</location>
    </subcellularLocation>
</comment>
<dbReference type="EMBL" id="LMVO01000012">
    <property type="protein sequence ID" value="PAV09436.1"/>
    <property type="molecule type" value="Genomic_DNA"/>
</dbReference>
<keyword evidence="7 12" id="KW-0129">CBS domain</keyword>